<feature type="signal peptide" evidence="8">
    <location>
        <begin position="1"/>
        <end position="22"/>
    </location>
</feature>
<dbReference type="Proteomes" id="UP000183567">
    <property type="component" value="Unassembled WGS sequence"/>
</dbReference>
<comment type="similarity">
    <text evidence="1">Belongs to the nuclease type I family.</text>
</comment>
<sequence>MRLLHISFVLAAGSAVLPCVTAWGAVGHEVVATVAQMHLHPSVMPILCDILNYKGDCHLAPVAAWADKVRGLPQYRWTGPLHYIGATDDYPSETCAFPGEKGWEGRKNINVLSGIRNTTGALEDYMAARRMGLTTESDDEGAQVALKFLIHFVGDMHMPLHLTGRDRGGNGIKVSFDSRVTNLHSLWDGLLIAKRIRTIPYNYTRPLPLPDVESQLRGAIYDPYIRRIVWEGIMGKYHDELESWLTCPALPVQMVQSSWERWLSWALGHRIGSWILGATDGGLNTDDDTLCPYYWATPIHTLNCQIVFPKALDEPPYNRISFSSTDDHGCNSSSHAHEDLWLSAPRKNPYLELDTPEYSGVIQDEWIVEKLLSQGGIRLAGVLNWLFADTQASTRFNRTRPLML</sequence>
<keyword evidence="3" id="KW-0479">Metal-binding</keyword>
<evidence type="ECO:0000256" key="2">
    <source>
        <dbReference type="ARBA" id="ARBA00022722"/>
    </source>
</evidence>
<evidence type="ECO:0000313" key="9">
    <source>
        <dbReference type="EMBL" id="OJA21393.1"/>
    </source>
</evidence>
<evidence type="ECO:0000256" key="5">
    <source>
        <dbReference type="ARBA" id="ARBA00022801"/>
    </source>
</evidence>
<keyword evidence="6" id="KW-1015">Disulfide bond</keyword>
<dbReference type="Gene3D" id="1.10.575.10">
    <property type="entry name" value="P1 Nuclease"/>
    <property type="match status" value="1"/>
</dbReference>
<evidence type="ECO:0008006" key="11">
    <source>
        <dbReference type="Google" id="ProtNLM"/>
    </source>
</evidence>
<dbReference type="PANTHER" id="PTHR33146">
    <property type="entry name" value="ENDONUCLEASE 4"/>
    <property type="match status" value="1"/>
</dbReference>
<evidence type="ECO:0000313" key="10">
    <source>
        <dbReference type="Proteomes" id="UP000183567"/>
    </source>
</evidence>
<keyword evidence="8" id="KW-0732">Signal</keyword>
<dbReference type="InterPro" id="IPR008947">
    <property type="entry name" value="PLipase_C/P1_nuclease_dom_sf"/>
</dbReference>
<dbReference type="EMBL" id="LVVM01000163">
    <property type="protein sequence ID" value="OJA21393.1"/>
    <property type="molecule type" value="Genomic_DNA"/>
</dbReference>
<evidence type="ECO:0000256" key="6">
    <source>
        <dbReference type="ARBA" id="ARBA00023157"/>
    </source>
</evidence>
<dbReference type="GO" id="GO:0006308">
    <property type="term" value="P:DNA catabolic process"/>
    <property type="evidence" value="ECO:0007669"/>
    <property type="project" value="InterPro"/>
</dbReference>
<protein>
    <recommendedName>
        <fullName evidence="11">Phospholipase C/P1 nuclease</fullName>
    </recommendedName>
</protein>
<dbReference type="InterPro" id="IPR003154">
    <property type="entry name" value="S1/P1nuclease"/>
</dbReference>
<reference evidence="9 10" key="1">
    <citation type="submission" date="2016-03" db="EMBL/GenBank/DDBJ databases">
        <title>Comparative genomics of the ectomycorrhizal sister species Rhizopogon vinicolor and Rhizopogon vesiculosus (Basidiomycota: Boletales) reveals a divergence of the mating type B locus.</title>
        <authorList>
            <person name="Mujic A.B."/>
            <person name="Kuo A."/>
            <person name="Tritt A."/>
            <person name="Lipzen A."/>
            <person name="Chen C."/>
            <person name="Johnson J."/>
            <person name="Sharma A."/>
            <person name="Barry K."/>
            <person name="Grigoriev I.V."/>
            <person name="Spatafora J.W."/>
        </authorList>
    </citation>
    <scope>NUCLEOTIDE SEQUENCE [LARGE SCALE GENOMIC DNA]</scope>
    <source>
        <strain evidence="9 10">AM-OR11-056</strain>
    </source>
</reference>
<dbReference type="GO" id="GO:0004519">
    <property type="term" value="F:endonuclease activity"/>
    <property type="evidence" value="ECO:0007669"/>
    <property type="project" value="UniProtKB-KW"/>
</dbReference>
<comment type="caution">
    <text evidence="9">The sequence shown here is derived from an EMBL/GenBank/DDBJ whole genome shotgun (WGS) entry which is preliminary data.</text>
</comment>
<evidence type="ECO:0000256" key="1">
    <source>
        <dbReference type="ARBA" id="ARBA00009547"/>
    </source>
</evidence>
<dbReference type="GO" id="GO:0046872">
    <property type="term" value="F:metal ion binding"/>
    <property type="evidence" value="ECO:0007669"/>
    <property type="project" value="UniProtKB-KW"/>
</dbReference>
<dbReference type="GO" id="GO:0016788">
    <property type="term" value="F:hydrolase activity, acting on ester bonds"/>
    <property type="evidence" value="ECO:0007669"/>
    <property type="project" value="InterPro"/>
</dbReference>
<name>A0A1J8R6X9_9AGAM</name>
<keyword evidence="10" id="KW-1185">Reference proteome</keyword>
<evidence type="ECO:0000256" key="3">
    <source>
        <dbReference type="ARBA" id="ARBA00022723"/>
    </source>
</evidence>
<dbReference type="OrthoDB" id="441446at2759"/>
<evidence type="ECO:0000256" key="7">
    <source>
        <dbReference type="ARBA" id="ARBA00023180"/>
    </source>
</evidence>
<proteinExistence type="inferred from homology"/>
<dbReference type="CDD" id="cd11010">
    <property type="entry name" value="S1-P1_nuclease"/>
    <property type="match status" value="1"/>
</dbReference>
<dbReference type="GO" id="GO:0003676">
    <property type="term" value="F:nucleic acid binding"/>
    <property type="evidence" value="ECO:0007669"/>
    <property type="project" value="InterPro"/>
</dbReference>
<dbReference type="STRING" id="180088.A0A1J8R6X9"/>
<dbReference type="AlphaFoldDB" id="A0A1J8R6X9"/>
<evidence type="ECO:0000256" key="4">
    <source>
        <dbReference type="ARBA" id="ARBA00022759"/>
    </source>
</evidence>
<dbReference type="Pfam" id="PF02265">
    <property type="entry name" value="S1-P1_nuclease"/>
    <property type="match status" value="1"/>
</dbReference>
<gene>
    <name evidence="9" type="ORF">AZE42_01917</name>
</gene>
<feature type="chain" id="PRO_5012701533" description="Phospholipase C/P1 nuclease" evidence="8">
    <location>
        <begin position="23"/>
        <end position="404"/>
    </location>
</feature>
<organism evidence="9 10">
    <name type="scientific">Rhizopogon vesiculosus</name>
    <dbReference type="NCBI Taxonomy" id="180088"/>
    <lineage>
        <taxon>Eukaryota</taxon>
        <taxon>Fungi</taxon>
        <taxon>Dikarya</taxon>
        <taxon>Basidiomycota</taxon>
        <taxon>Agaricomycotina</taxon>
        <taxon>Agaricomycetes</taxon>
        <taxon>Agaricomycetidae</taxon>
        <taxon>Boletales</taxon>
        <taxon>Suillineae</taxon>
        <taxon>Rhizopogonaceae</taxon>
        <taxon>Rhizopogon</taxon>
    </lineage>
</organism>
<accession>A0A1J8R6X9</accession>
<keyword evidence="4" id="KW-0255">Endonuclease</keyword>
<dbReference type="PANTHER" id="PTHR33146:SF29">
    <property type="entry name" value="S1_P1 NUCLEASE"/>
    <property type="match status" value="1"/>
</dbReference>
<keyword evidence="7" id="KW-0325">Glycoprotein</keyword>
<dbReference type="SUPFAM" id="SSF48537">
    <property type="entry name" value="Phospholipase C/P1 nuclease"/>
    <property type="match status" value="1"/>
</dbReference>
<evidence type="ECO:0000256" key="8">
    <source>
        <dbReference type="SAM" id="SignalP"/>
    </source>
</evidence>
<keyword evidence="5" id="KW-0378">Hydrolase</keyword>
<keyword evidence="2" id="KW-0540">Nuclease</keyword>